<proteinExistence type="predicted"/>
<dbReference type="InterPro" id="IPR014819">
    <property type="entry name" value="PriCT_2"/>
</dbReference>
<dbReference type="PANTHER" id="PTHR35372:SF2">
    <property type="entry name" value="SF3 HELICASE DOMAIN-CONTAINING PROTEIN"/>
    <property type="match status" value="1"/>
</dbReference>
<dbReference type="AlphaFoldDB" id="A0A6C0EK03"/>
<accession>A0A6C0EK03</accession>
<dbReference type="InterPro" id="IPR014818">
    <property type="entry name" value="Phage/plasmid_primase_P4_C"/>
</dbReference>
<dbReference type="GO" id="GO:0005524">
    <property type="term" value="F:ATP binding"/>
    <property type="evidence" value="ECO:0007669"/>
    <property type="project" value="UniProtKB-KW"/>
</dbReference>
<protein>
    <recommendedName>
        <fullName evidence="4">SF3 helicase domain-containing protein</fullName>
    </recommendedName>
</protein>
<dbReference type="InterPro" id="IPR027417">
    <property type="entry name" value="P-loop_NTPase"/>
</dbReference>
<dbReference type="NCBIfam" id="TIGR01613">
    <property type="entry name" value="primase_Cterm"/>
    <property type="match status" value="1"/>
</dbReference>
<reference evidence="5" key="1">
    <citation type="journal article" date="2020" name="Nature">
        <title>Giant virus diversity and host interactions through global metagenomics.</title>
        <authorList>
            <person name="Schulz F."/>
            <person name="Roux S."/>
            <person name="Paez-Espino D."/>
            <person name="Jungbluth S."/>
            <person name="Walsh D.A."/>
            <person name="Denef V.J."/>
            <person name="McMahon K.D."/>
            <person name="Konstantinidis K.T."/>
            <person name="Eloe-Fadrosh E.A."/>
            <person name="Kyrpides N.C."/>
            <person name="Woyke T."/>
        </authorList>
    </citation>
    <scope>NUCLEOTIDE SEQUENCE</scope>
    <source>
        <strain evidence="5">GVMAG-M-3300005589-24</strain>
    </source>
</reference>
<dbReference type="InterPro" id="IPR051620">
    <property type="entry name" value="ORF904-like_C"/>
</dbReference>
<dbReference type="InterPro" id="IPR006500">
    <property type="entry name" value="Helicase_put_C_phage/plasmid"/>
</dbReference>
<keyword evidence="3" id="KW-0067">ATP-binding</keyword>
<keyword evidence="2" id="KW-0378">Hydrolase</keyword>
<evidence type="ECO:0000259" key="4">
    <source>
        <dbReference type="PROSITE" id="PS51206"/>
    </source>
</evidence>
<evidence type="ECO:0000256" key="1">
    <source>
        <dbReference type="ARBA" id="ARBA00022741"/>
    </source>
</evidence>
<dbReference type="InterPro" id="IPR014015">
    <property type="entry name" value="Helicase_SF3_DNA-vir"/>
</dbReference>
<dbReference type="Gene3D" id="3.40.50.300">
    <property type="entry name" value="P-loop containing nucleotide triphosphate hydrolases"/>
    <property type="match status" value="1"/>
</dbReference>
<dbReference type="PROSITE" id="PS51206">
    <property type="entry name" value="SF3_HELICASE_1"/>
    <property type="match status" value="1"/>
</dbReference>
<dbReference type="GO" id="GO:0016817">
    <property type="term" value="F:hydrolase activity, acting on acid anhydrides"/>
    <property type="evidence" value="ECO:0007669"/>
    <property type="project" value="InterPro"/>
</dbReference>
<dbReference type="Pfam" id="PF08706">
    <property type="entry name" value="D5_N"/>
    <property type="match status" value="1"/>
</dbReference>
<keyword evidence="1" id="KW-0547">Nucleotide-binding</keyword>
<name>A0A6C0EK03_9ZZZZ</name>
<dbReference type="PANTHER" id="PTHR35372">
    <property type="entry name" value="ATP BINDING PROTEIN-RELATED"/>
    <property type="match status" value="1"/>
</dbReference>
<dbReference type="Pfam" id="PF08707">
    <property type="entry name" value="PriCT_2"/>
    <property type="match status" value="1"/>
</dbReference>
<evidence type="ECO:0000313" key="5">
    <source>
        <dbReference type="EMBL" id="QHT29504.1"/>
    </source>
</evidence>
<dbReference type="Pfam" id="PF23162">
    <property type="entry name" value="AEP_C962R"/>
    <property type="match status" value="1"/>
</dbReference>
<feature type="domain" description="SF3 helicase" evidence="4">
    <location>
        <begin position="587"/>
        <end position="752"/>
    </location>
</feature>
<evidence type="ECO:0000256" key="3">
    <source>
        <dbReference type="ARBA" id="ARBA00022840"/>
    </source>
</evidence>
<dbReference type="InterPro" id="IPR056443">
    <property type="entry name" value="AEP_C962R"/>
</dbReference>
<evidence type="ECO:0000256" key="2">
    <source>
        <dbReference type="ARBA" id="ARBA00022801"/>
    </source>
</evidence>
<sequence>MDPKIRSILNNNYVDGIFHTHVSLIRPRGKFQFNRQTLEEFWKEYCRVISESEDPVVGIAEKPQYYLPILVDVDLRVRDEGDDGFENGLYTEEQLKAVIEVYQSVLRQIVEDCNDRDLTCVVLEKNMYMQTKNDITYLKHGFHLHFPFCFLSKADQEVQLIPRVKDALKELGTFANLGFEDSGEVIDKSCCKVPWLLYGSRKGEDHQPYKVTKVYNSEMAVVSLERAFKHYQLFDHREQLICIKGKVRELLPRILSIVPYGRTVKEVKRGLISPLKEKIKRKERNTSVNHRKLTSEEALEIARKLLPMLSDFRAEDRNEWMTIGWILYNVSDGHSDALDLWCEFSSRCEDKYDENECIHHWERMTKKDLTLGTLRYYASIDNPGEYKRFKNEEAKKHIKNSLEGSHNDVAKALYAEYGDEFVCGSIANKVWFQFVGHRWEQIEEGIYLREKISGRIINKYFDAIQELYQELRDEKGDKAKDAMTQAKIKQVNKMIANLKSAPYKNNVLKECMEVFYDPRFREKLDADPYIIGFKNGVYDLRLNIFRPGRPEDFLSKSMPIEYVAYTEDDEAIGDVHTFLEQIFPDKSLRKYFLDISSDVFVGGNHEKIVVFWTGDGDNGKSIMQKFFELMLGPLAIKLNTNVITGKKPSAGAAFADLARAGGGVRWATLEEPDSDEVINIGVFKHLSGGDSFYARDLFERGKDGREIVPMFKLSFICNKLPRMKYADKAVWNRARVLPFESTFCRPSDPAPESYEEQLKQKRFPMDKNFSKKIPGMVSAFAWILLQHRLKIKVRIEPSKVIAATEMYRKQNDVYRQFIEESICEDPDKYISLIELYNMFKEWFRNSLPGHTVPVKNEVEEYFIKLWGTPEAGKKWKGFRHRVIQDDIKNGDAVVLTKEDLVDYSDEAGLPPI</sequence>
<dbReference type="EMBL" id="MN738878">
    <property type="protein sequence ID" value="QHT29504.1"/>
    <property type="molecule type" value="Genomic_DNA"/>
</dbReference>
<organism evidence="5">
    <name type="scientific">viral metagenome</name>
    <dbReference type="NCBI Taxonomy" id="1070528"/>
    <lineage>
        <taxon>unclassified sequences</taxon>
        <taxon>metagenomes</taxon>
        <taxon>organismal metagenomes</taxon>
    </lineage>
</organism>
<dbReference type="SMART" id="SM00885">
    <property type="entry name" value="D5_N"/>
    <property type="match status" value="1"/>
</dbReference>